<proteinExistence type="predicted"/>
<dbReference type="EMBL" id="LFDV01000002">
    <property type="protein sequence ID" value="KTB48307.1"/>
    <property type="molecule type" value="Genomic_DNA"/>
</dbReference>
<dbReference type="Proteomes" id="UP000053947">
    <property type="component" value="Unassembled WGS sequence"/>
</dbReference>
<dbReference type="RefSeq" id="WP_058439315.1">
    <property type="nucleotide sequence ID" value="NZ_KQ758903.1"/>
</dbReference>
<dbReference type="SUPFAM" id="SSF47240">
    <property type="entry name" value="Ferritin-like"/>
    <property type="match status" value="1"/>
</dbReference>
<sequence length="147" mass="16602">MIKSNSTSVIEALAQNEELIGELYQTYADRLPIRKQLWQSLAGEEKMHAAWLRQFGQMQGDVKVSNRFSIAAISTYRAYVQKEIKSAISGVVNDRQALTTSLYIEESLIEKNFFEAFSGEGQSFKAVLKQLIAETNIHISKIKAQLN</sequence>
<protein>
    <recommendedName>
        <fullName evidence="3">Rubrerythrin</fullName>
    </recommendedName>
</protein>
<evidence type="ECO:0000313" key="2">
    <source>
        <dbReference type="Proteomes" id="UP000053947"/>
    </source>
</evidence>
<dbReference type="InterPro" id="IPR012347">
    <property type="entry name" value="Ferritin-like"/>
</dbReference>
<evidence type="ECO:0008006" key="3">
    <source>
        <dbReference type="Google" id="ProtNLM"/>
    </source>
</evidence>
<reference evidence="1 2" key="1">
    <citation type="submission" date="2015-06" db="EMBL/GenBank/DDBJ databases">
        <title>Genome sequence of the organohalide-respiring Dehalogenimonas alkenigignens type strain (IP3-3T).</title>
        <authorList>
            <person name="Key T.A."/>
            <person name="Richmond D.P."/>
            <person name="Bowman K.S."/>
            <person name="Cho Y.-J."/>
            <person name="Chun J."/>
            <person name="da Costa M.S."/>
            <person name="Rainey F.A."/>
            <person name="Moe W.M."/>
        </authorList>
    </citation>
    <scope>NUCLEOTIDE SEQUENCE [LARGE SCALE GENOMIC DNA]</scope>
    <source>
        <strain evidence="1 2">IP3-3</strain>
    </source>
</reference>
<keyword evidence="2" id="KW-1185">Reference proteome</keyword>
<accession>A0A0W0GID8</accession>
<dbReference type="STRING" id="1217799.DEALK_11530"/>
<organism evidence="1 2">
    <name type="scientific">Dehalogenimonas alkenigignens</name>
    <dbReference type="NCBI Taxonomy" id="1217799"/>
    <lineage>
        <taxon>Bacteria</taxon>
        <taxon>Bacillati</taxon>
        <taxon>Chloroflexota</taxon>
        <taxon>Dehalococcoidia</taxon>
        <taxon>Dehalococcoidales</taxon>
        <taxon>Dehalococcoidaceae</taxon>
        <taxon>Dehalogenimonas</taxon>
    </lineage>
</organism>
<evidence type="ECO:0000313" key="1">
    <source>
        <dbReference type="EMBL" id="KTB48307.1"/>
    </source>
</evidence>
<gene>
    <name evidence="1" type="ORF">DEALK_11530</name>
</gene>
<dbReference type="AlphaFoldDB" id="A0A0W0GID8"/>
<dbReference type="Gene3D" id="1.20.1260.10">
    <property type="match status" value="1"/>
</dbReference>
<comment type="caution">
    <text evidence="1">The sequence shown here is derived from an EMBL/GenBank/DDBJ whole genome shotgun (WGS) entry which is preliminary data.</text>
</comment>
<dbReference type="InterPro" id="IPR009078">
    <property type="entry name" value="Ferritin-like_SF"/>
</dbReference>
<dbReference type="OrthoDB" id="166197at2"/>
<name>A0A0W0GID8_9CHLR</name>